<dbReference type="PANTHER" id="PTHR47870">
    <property type="entry name" value="CYTOCHROME C-TYPE BIOGENESIS PROTEIN CCMH"/>
    <property type="match status" value="1"/>
</dbReference>
<comment type="similarity">
    <text evidence="1 7">Belongs to the CcmH/CycL/Ccl2/NrfF family.</text>
</comment>
<accession>A0A396S2T3</accession>
<dbReference type="Pfam" id="PF03918">
    <property type="entry name" value="CcmH"/>
    <property type="match status" value="1"/>
</dbReference>
<name>A0A396S2T3_9PSED</name>
<feature type="transmembrane region" description="Helical" evidence="7">
    <location>
        <begin position="103"/>
        <end position="124"/>
    </location>
</feature>
<evidence type="ECO:0000256" key="2">
    <source>
        <dbReference type="ARBA" id="ARBA00022617"/>
    </source>
</evidence>
<feature type="chain" id="PRO_5017105146" description="Cytochrome c-type biogenesis protein" evidence="7">
    <location>
        <begin position="20"/>
        <end position="158"/>
    </location>
</feature>
<comment type="caution">
    <text evidence="10">The sequence shown here is derived from an EMBL/GenBank/DDBJ whole genome shotgun (WGS) entry which is preliminary data.</text>
</comment>
<keyword evidence="2 7" id="KW-0349">Heme</keyword>
<evidence type="ECO:0000256" key="3">
    <source>
        <dbReference type="ARBA" id="ARBA00022723"/>
    </source>
</evidence>
<evidence type="ECO:0000256" key="5">
    <source>
        <dbReference type="ARBA" id="ARBA00022748"/>
    </source>
</evidence>
<dbReference type="EMBL" id="QJSA01000012">
    <property type="protein sequence ID" value="RHW20351.1"/>
    <property type="molecule type" value="Genomic_DNA"/>
</dbReference>
<organism evidence="10 11">
    <name type="scientific">Pseudomonas jilinensis</name>
    <dbReference type="NCBI Taxonomy" id="2078689"/>
    <lineage>
        <taxon>Bacteria</taxon>
        <taxon>Pseudomonadati</taxon>
        <taxon>Pseudomonadota</taxon>
        <taxon>Gammaproteobacteria</taxon>
        <taxon>Pseudomonadales</taxon>
        <taxon>Pseudomonadaceae</taxon>
        <taxon>Pseudomonas</taxon>
    </lineage>
</organism>
<dbReference type="RefSeq" id="WP_095624571.1">
    <property type="nucleotide sequence ID" value="NZ_QJSA01000012.1"/>
</dbReference>
<keyword evidence="3 7" id="KW-0479">Metal-binding</keyword>
<dbReference type="AlphaFoldDB" id="A0A396S2T3"/>
<dbReference type="InterPro" id="IPR005616">
    <property type="entry name" value="CcmH/CycL/Ccl2/NrfF_N"/>
</dbReference>
<dbReference type="GO" id="GO:0046872">
    <property type="term" value="F:metal ion binding"/>
    <property type="evidence" value="ECO:0007669"/>
    <property type="project" value="UniProtKB-KW"/>
</dbReference>
<dbReference type="GO" id="GO:0017004">
    <property type="term" value="P:cytochrome complex assembly"/>
    <property type="evidence" value="ECO:0007669"/>
    <property type="project" value="UniProtKB-KW"/>
</dbReference>
<dbReference type="InterPro" id="IPR051263">
    <property type="entry name" value="C-type_cytochrome_biogenesis"/>
</dbReference>
<evidence type="ECO:0000256" key="4">
    <source>
        <dbReference type="ARBA" id="ARBA00022729"/>
    </source>
</evidence>
<sequence length="158" mass="18233">MRKLLCALALLCVGALAHAAIDTYDFDSEDQRQRFYRISSELRCPLCQNQNIADSNAPIATDLRGEVYRLLDEGRTDKEIVEHMVARYGEFVRYRPVLTVETMVLWFAPAVFLLAGFVILLVMVRRRQKALNNAQASELDEQERERLQALLEKKTRDD</sequence>
<evidence type="ECO:0000256" key="6">
    <source>
        <dbReference type="ARBA" id="ARBA00023004"/>
    </source>
</evidence>
<evidence type="ECO:0000256" key="8">
    <source>
        <dbReference type="SAM" id="Coils"/>
    </source>
</evidence>
<keyword evidence="6 7" id="KW-0408">Iron</keyword>
<comment type="function">
    <text evidence="7">Possible subunit of a heme lyase.</text>
</comment>
<proteinExistence type="inferred from homology"/>
<evidence type="ECO:0000256" key="7">
    <source>
        <dbReference type="RuleBase" id="RU364112"/>
    </source>
</evidence>
<gene>
    <name evidence="10" type="ORF">C2846_13590</name>
</gene>
<evidence type="ECO:0000259" key="9">
    <source>
        <dbReference type="Pfam" id="PF03918"/>
    </source>
</evidence>
<keyword evidence="4 7" id="KW-0732">Signal</keyword>
<feature type="signal peptide" evidence="7">
    <location>
        <begin position="1"/>
        <end position="19"/>
    </location>
</feature>
<feature type="coiled-coil region" evidence="8">
    <location>
        <begin position="125"/>
        <end position="157"/>
    </location>
</feature>
<dbReference type="FunFam" id="1.10.8.640:FF:000001">
    <property type="entry name" value="Cytochrome c-type biogenesis protein"/>
    <property type="match status" value="1"/>
</dbReference>
<keyword evidence="7" id="KW-1133">Transmembrane helix</keyword>
<keyword evidence="7" id="KW-0812">Transmembrane</keyword>
<keyword evidence="5" id="KW-0201">Cytochrome c-type biogenesis</keyword>
<dbReference type="Proteomes" id="UP000265745">
    <property type="component" value="Unassembled WGS sequence"/>
</dbReference>
<dbReference type="InterPro" id="IPR038297">
    <property type="entry name" value="CcmH/CycL/NrfF/Ccl2_sf"/>
</dbReference>
<evidence type="ECO:0000313" key="11">
    <source>
        <dbReference type="Proteomes" id="UP000265745"/>
    </source>
</evidence>
<dbReference type="Gene3D" id="1.10.8.640">
    <property type="entry name" value="Cytochrome C biogenesis protein"/>
    <property type="match status" value="1"/>
</dbReference>
<dbReference type="GO" id="GO:0005886">
    <property type="term" value="C:plasma membrane"/>
    <property type="evidence" value="ECO:0007669"/>
    <property type="project" value="TreeGrafter"/>
</dbReference>
<feature type="domain" description="CcmH/CycL/Ccl2/NrfF N-terminal" evidence="9">
    <location>
        <begin position="8"/>
        <end position="151"/>
    </location>
</feature>
<reference evidence="10 11" key="1">
    <citation type="submission" date="2018-06" db="EMBL/GenBank/DDBJ databases">
        <title>Pseudomonas jilinensis sp. nov., isolated from the production water of Jilin Oilfield in China.</title>
        <authorList>
            <person name="Wang J."/>
        </authorList>
    </citation>
    <scope>NUCLEOTIDE SEQUENCE [LARGE SCALE GENOMIC DNA]</scope>
    <source>
        <strain evidence="10 11">JS15-10A1</strain>
    </source>
</reference>
<dbReference type="PANTHER" id="PTHR47870:SF1">
    <property type="entry name" value="CYTOCHROME C-TYPE BIOGENESIS PROTEIN CCMH"/>
    <property type="match status" value="1"/>
</dbReference>
<dbReference type="OrthoDB" id="9804975at2"/>
<keyword evidence="7" id="KW-0472">Membrane</keyword>
<keyword evidence="8" id="KW-0175">Coiled coil</keyword>
<protein>
    <recommendedName>
        <fullName evidence="7">Cytochrome c-type biogenesis protein</fullName>
    </recommendedName>
</protein>
<evidence type="ECO:0000313" key="10">
    <source>
        <dbReference type="EMBL" id="RHW20351.1"/>
    </source>
</evidence>
<keyword evidence="11" id="KW-1185">Reference proteome</keyword>
<evidence type="ECO:0000256" key="1">
    <source>
        <dbReference type="ARBA" id="ARBA00010342"/>
    </source>
</evidence>
<dbReference type="CDD" id="cd16378">
    <property type="entry name" value="CcmH_N"/>
    <property type="match status" value="1"/>
</dbReference>